<dbReference type="GO" id="GO:0030488">
    <property type="term" value="P:tRNA methylation"/>
    <property type="evidence" value="ECO:0007669"/>
    <property type="project" value="InterPro"/>
</dbReference>
<dbReference type="Pfam" id="PF05206">
    <property type="entry name" value="TRM13"/>
    <property type="match status" value="2"/>
</dbReference>
<dbReference type="Proteomes" id="UP000626109">
    <property type="component" value="Unassembled WGS sequence"/>
</dbReference>
<comment type="caution">
    <text evidence="3">The sequence shown here is derived from an EMBL/GenBank/DDBJ whole genome shotgun (WGS) entry which is preliminary data.</text>
</comment>
<gene>
    <name evidence="3" type="ORF">PGLA2088_LOCUS381</name>
</gene>
<comment type="similarity">
    <text evidence="1">Belongs to the methyltransferase TRM13 family.</text>
</comment>
<comment type="catalytic activity">
    <reaction evidence="1">
        <text>adenosine(4) in tRNA(His) + S-adenosyl-L-methionine = 2'-O-methyladenosine(4) in tRNA(His) + S-adenosyl-L-homocysteine + H(+)</text>
        <dbReference type="Rhea" id="RHEA:43196"/>
        <dbReference type="Rhea" id="RHEA-COMP:10401"/>
        <dbReference type="Rhea" id="RHEA-COMP:10402"/>
        <dbReference type="ChEBI" id="CHEBI:15378"/>
        <dbReference type="ChEBI" id="CHEBI:57856"/>
        <dbReference type="ChEBI" id="CHEBI:59789"/>
        <dbReference type="ChEBI" id="CHEBI:74411"/>
        <dbReference type="ChEBI" id="CHEBI:74477"/>
        <dbReference type="EC" id="2.1.1.225"/>
    </reaction>
</comment>
<keyword evidence="1" id="KW-0863">Zinc-finger</keyword>
<comment type="function">
    <text evidence="1">tRNA methylase which 2'-O-methylates cytidine(4) in tRNA(Pro) and tRNA(Gly)(GCC), and adenosine(4) in tRNA(His).</text>
</comment>
<dbReference type="InterPro" id="IPR007871">
    <property type="entry name" value="Methyltransferase_TRM13"/>
</dbReference>
<keyword evidence="1" id="KW-0489">Methyltransferase</keyword>
<protein>
    <recommendedName>
        <fullName evidence="1">tRNA:m(4)X modification enzyme TRM13</fullName>
        <ecNumber evidence="1">2.1.1.225</ecNumber>
    </recommendedName>
</protein>
<dbReference type="EMBL" id="CAJNNW010000223">
    <property type="protein sequence ID" value="CAE8625030.1"/>
    <property type="molecule type" value="Genomic_DNA"/>
</dbReference>
<evidence type="ECO:0000313" key="4">
    <source>
        <dbReference type="Proteomes" id="UP000626109"/>
    </source>
</evidence>
<feature type="domain" description="Methyltransferase TRM13" evidence="2">
    <location>
        <begin position="364"/>
        <end position="410"/>
    </location>
</feature>
<accession>A0A813GDU9</accession>
<dbReference type="GO" id="GO:0008270">
    <property type="term" value="F:zinc ion binding"/>
    <property type="evidence" value="ECO:0007669"/>
    <property type="project" value="UniProtKB-KW"/>
</dbReference>
<evidence type="ECO:0000259" key="2">
    <source>
        <dbReference type="Pfam" id="PF05206"/>
    </source>
</evidence>
<organism evidence="3 4">
    <name type="scientific">Polarella glacialis</name>
    <name type="common">Dinoflagellate</name>
    <dbReference type="NCBI Taxonomy" id="89957"/>
    <lineage>
        <taxon>Eukaryota</taxon>
        <taxon>Sar</taxon>
        <taxon>Alveolata</taxon>
        <taxon>Dinophyceae</taxon>
        <taxon>Suessiales</taxon>
        <taxon>Suessiaceae</taxon>
        <taxon>Polarella</taxon>
    </lineage>
</organism>
<evidence type="ECO:0000313" key="3">
    <source>
        <dbReference type="EMBL" id="CAE8625030.1"/>
    </source>
</evidence>
<dbReference type="InterPro" id="IPR039044">
    <property type="entry name" value="Trm13"/>
</dbReference>
<sequence>PWLTITEVQGANSGLFLAKGWQSRSDISQGLNTIYRALRDTGEGFLHCERILALQDICEDTIEAVSEAIQRLAPPLLATGATPTTFAVRNEGGALRSEPGTLSERLAQIAEAVPNCHKADLRQPAVLVQALELWQQKLEAAMLRIDPAWFVDPSTLDASESQQCADAAPGAAVAGSKKASWRRRQAASELQLQALLEASGLLCSRREAALATLEFGAGKGSLTREVRGHLGAGAPCLRWKKADHWSEGDGVHRVRIDIRNLWLPGVSELSGRQVVGIGKHVCGAATDLALRCLCQTRLGGGELKSAEGSPASTSVVGVGIALCCHHVCAWDDYVDQQWILDAGFSAEDFCTIARMSTWSYQPDKRQQELGRACKRFLDAGRVRFLRKNGFRATVQEYVASGVTKENRMLVGVCETCVP</sequence>
<keyword evidence="1" id="KW-0819">tRNA processing</keyword>
<feature type="domain" description="Methyltransferase TRM13" evidence="2">
    <location>
        <begin position="196"/>
        <end position="363"/>
    </location>
</feature>
<dbReference type="GO" id="GO:0106050">
    <property type="term" value="F:tRNA 2'-O-methyltransferase activity"/>
    <property type="evidence" value="ECO:0007669"/>
    <property type="project" value="UniProtKB-UniRule"/>
</dbReference>
<comment type="catalytic activity">
    <reaction evidence="1">
        <text>cytidine(4) in tRNA(Gly)(GCC) + S-adenosyl-L-methionine = 2'-O-methylcytidine(4) in tRNA(Gly)(GCC) + S-adenosyl-L-homocysteine + H(+)</text>
        <dbReference type="Rhea" id="RHEA:43192"/>
        <dbReference type="Rhea" id="RHEA-COMP:10399"/>
        <dbReference type="Rhea" id="RHEA-COMP:10400"/>
        <dbReference type="ChEBI" id="CHEBI:15378"/>
        <dbReference type="ChEBI" id="CHEBI:57856"/>
        <dbReference type="ChEBI" id="CHEBI:59789"/>
        <dbReference type="ChEBI" id="CHEBI:74495"/>
        <dbReference type="ChEBI" id="CHEBI:82748"/>
        <dbReference type="EC" id="2.1.1.225"/>
    </reaction>
</comment>
<keyword evidence="1" id="KW-0808">Transferase</keyword>
<keyword evidence="1" id="KW-0949">S-adenosyl-L-methionine</keyword>
<reference evidence="3" key="1">
    <citation type="submission" date="2021-02" db="EMBL/GenBank/DDBJ databases">
        <authorList>
            <person name="Dougan E. K."/>
            <person name="Rhodes N."/>
            <person name="Thang M."/>
            <person name="Chan C."/>
        </authorList>
    </citation>
    <scope>NUCLEOTIDE SEQUENCE</scope>
</reference>
<comment type="catalytic activity">
    <reaction evidence="1">
        <text>cytidine(4) in tRNA(Pro) + S-adenosyl-L-methionine = 2'-O-methylcytidine(4) in tRNA(Pro) + S-adenosyl-L-homocysteine + H(+)</text>
        <dbReference type="Rhea" id="RHEA:32767"/>
        <dbReference type="Rhea" id="RHEA-COMP:10397"/>
        <dbReference type="Rhea" id="RHEA-COMP:10398"/>
        <dbReference type="ChEBI" id="CHEBI:15378"/>
        <dbReference type="ChEBI" id="CHEBI:57856"/>
        <dbReference type="ChEBI" id="CHEBI:59789"/>
        <dbReference type="ChEBI" id="CHEBI:74495"/>
        <dbReference type="ChEBI" id="CHEBI:82748"/>
        <dbReference type="EC" id="2.1.1.225"/>
    </reaction>
</comment>
<name>A0A813GDU9_POLGL</name>
<keyword evidence="1" id="KW-0479">Metal-binding</keyword>
<evidence type="ECO:0000256" key="1">
    <source>
        <dbReference type="RuleBase" id="RU367103"/>
    </source>
</evidence>
<keyword evidence="1" id="KW-0862">Zinc</keyword>
<dbReference type="PANTHER" id="PTHR12998:SF0">
    <property type="entry name" value="TRNA:M(4)X MODIFICATION ENZYME TRM13 HOMOLOG"/>
    <property type="match status" value="1"/>
</dbReference>
<dbReference type="AlphaFoldDB" id="A0A813GDU9"/>
<dbReference type="EC" id="2.1.1.225" evidence="1"/>
<proteinExistence type="inferred from homology"/>
<dbReference type="PANTHER" id="PTHR12998">
    <property type="entry name" value="TRNA:M(4)X MODIFICATION ENZYME TRM13 HOMOLOG"/>
    <property type="match status" value="1"/>
</dbReference>
<feature type="non-terminal residue" evidence="3">
    <location>
        <position position="1"/>
    </location>
</feature>